<evidence type="ECO:0000313" key="4">
    <source>
        <dbReference type="Proteomes" id="UP000095751"/>
    </source>
</evidence>
<dbReference type="GO" id="GO:0003755">
    <property type="term" value="F:peptidyl-prolyl cis-trans isomerase activity"/>
    <property type="evidence" value="ECO:0007669"/>
    <property type="project" value="InterPro"/>
</dbReference>
<dbReference type="InterPro" id="IPR029000">
    <property type="entry name" value="Cyclophilin-like_dom_sf"/>
</dbReference>
<dbReference type="Gene3D" id="2.40.100.10">
    <property type="entry name" value="Cyclophilin-like"/>
    <property type="match status" value="1"/>
</dbReference>
<feature type="domain" description="PPIase cyclophilin-type" evidence="2">
    <location>
        <begin position="167"/>
        <end position="279"/>
    </location>
</feature>
<protein>
    <recommendedName>
        <fullName evidence="2">PPIase cyclophilin-type domain-containing protein</fullName>
    </recommendedName>
</protein>
<proteinExistence type="predicted"/>
<feature type="region of interest" description="Disordered" evidence="1">
    <location>
        <begin position="80"/>
        <end position="134"/>
    </location>
</feature>
<dbReference type="EMBL" id="KV784369">
    <property type="protein sequence ID" value="OEU11020.1"/>
    <property type="molecule type" value="Genomic_DNA"/>
</dbReference>
<organism evidence="3 4">
    <name type="scientific">Fragilariopsis cylindrus CCMP1102</name>
    <dbReference type="NCBI Taxonomy" id="635003"/>
    <lineage>
        <taxon>Eukaryota</taxon>
        <taxon>Sar</taxon>
        <taxon>Stramenopiles</taxon>
        <taxon>Ochrophyta</taxon>
        <taxon>Bacillariophyta</taxon>
        <taxon>Bacillariophyceae</taxon>
        <taxon>Bacillariophycidae</taxon>
        <taxon>Bacillariales</taxon>
        <taxon>Bacillariaceae</taxon>
        <taxon>Fragilariopsis</taxon>
    </lineage>
</organism>
<reference evidence="3 4" key="1">
    <citation type="submission" date="2016-09" db="EMBL/GenBank/DDBJ databases">
        <title>Extensive genetic diversity and differential bi-allelic expression allows diatom success in the polar Southern Ocean.</title>
        <authorList>
            <consortium name="DOE Joint Genome Institute"/>
            <person name="Mock T."/>
            <person name="Otillar R.P."/>
            <person name="Strauss J."/>
            <person name="Dupont C."/>
            <person name="Frickenhaus S."/>
            <person name="Maumus F."/>
            <person name="Mcmullan M."/>
            <person name="Sanges R."/>
            <person name="Schmutz J."/>
            <person name="Toseland A."/>
            <person name="Valas R."/>
            <person name="Veluchamy A."/>
            <person name="Ward B.J."/>
            <person name="Allen A."/>
            <person name="Barry K."/>
            <person name="Falciatore A."/>
            <person name="Ferrante M."/>
            <person name="Fortunato A.E."/>
            <person name="Gloeckner G."/>
            <person name="Gruber A."/>
            <person name="Hipkin R."/>
            <person name="Janech M."/>
            <person name="Kroth P."/>
            <person name="Leese F."/>
            <person name="Lindquist E."/>
            <person name="Lyon B.R."/>
            <person name="Martin J."/>
            <person name="Mayer C."/>
            <person name="Parker M."/>
            <person name="Quesneville H."/>
            <person name="Raymond J."/>
            <person name="Uhlig C."/>
            <person name="Valentin K.U."/>
            <person name="Worden A.Z."/>
            <person name="Armbrust E.V."/>
            <person name="Bowler C."/>
            <person name="Green B."/>
            <person name="Moulton V."/>
            <person name="Van Oosterhout C."/>
            <person name="Grigoriev I."/>
        </authorList>
    </citation>
    <scope>NUCLEOTIDE SEQUENCE [LARGE SCALE GENOMIC DNA]</scope>
    <source>
        <strain evidence="3 4">CCMP1102</strain>
    </source>
</reference>
<dbReference type="Proteomes" id="UP000095751">
    <property type="component" value="Unassembled WGS sequence"/>
</dbReference>
<dbReference type="InterPro" id="IPR002130">
    <property type="entry name" value="Cyclophilin-type_PPIase_dom"/>
</dbReference>
<dbReference type="AlphaFoldDB" id="A0A1E7EYD7"/>
<evidence type="ECO:0000313" key="3">
    <source>
        <dbReference type="EMBL" id="OEU11020.1"/>
    </source>
</evidence>
<dbReference type="KEGG" id="fcy:FRACYDRAFT_246123"/>
<feature type="compositionally biased region" description="Acidic residues" evidence="1">
    <location>
        <begin position="80"/>
        <end position="95"/>
    </location>
</feature>
<dbReference type="InParanoid" id="A0A1E7EYD7"/>
<feature type="compositionally biased region" description="Low complexity" evidence="1">
    <location>
        <begin position="352"/>
        <end position="366"/>
    </location>
</feature>
<dbReference type="Pfam" id="PF00160">
    <property type="entry name" value="Pro_isomerase"/>
    <property type="match status" value="1"/>
</dbReference>
<feature type="region of interest" description="Disordered" evidence="1">
    <location>
        <begin position="352"/>
        <end position="375"/>
    </location>
</feature>
<dbReference type="SUPFAM" id="SSF50891">
    <property type="entry name" value="Cyclophilin-like"/>
    <property type="match status" value="1"/>
</dbReference>
<sequence length="375" mass="41998">MMVSMIAHERPRPRPRPRNTSTSKLPLLPLIAVSILLLSSLCTNIVAALDYGEKDVEVNANANANANDIVNVNAIVEEEKEIEEEEEEEEEEEITDGTIRTKRVKKDVNENDNNKTNNNSNCQQSTYEPSVLSDPCKLDKTPISISSSDSSNSNNNEYLSLFSILFPTQYGDFVADCDRRRAPVQADRIYRLAKYGYYNQNYFFRVIPDQLLSNNNCSIIQPQPPYMAREIPGLSNSFGTISMSTSYKDDIVGYPNGVTWNATAELFINIGNNDWLDANLFVPICTINKYDMENVVLKFPSFGEVFELGGDGPSLDLLYQDGNNYIESNIDTNPTWNDTMAITSIVSICDTDTSSSSSSDSNSDSDYVVERDDEF</sequence>
<name>A0A1E7EYD7_9STRA</name>
<dbReference type="OrthoDB" id="204202at2759"/>
<accession>A0A1E7EYD7</accession>
<evidence type="ECO:0000259" key="2">
    <source>
        <dbReference type="Pfam" id="PF00160"/>
    </source>
</evidence>
<keyword evidence="4" id="KW-1185">Reference proteome</keyword>
<evidence type="ECO:0000256" key="1">
    <source>
        <dbReference type="SAM" id="MobiDB-lite"/>
    </source>
</evidence>
<feature type="region of interest" description="Disordered" evidence="1">
    <location>
        <begin position="1"/>
        <end position="23"/>
    </location>
</feature>
<gene>
    <name evidence="3" type="ORF">FRACYDRAFT_246123</name>
</gene>